<evidence type="ECO:0000313" key="2">
    <source>
        <dbReference type="EMBL" id="EFH51827.1"/>
    </source>
</evidence>
<dbReference type="Gramene" id="scaffold_501053.1">
    <property type="protein sequence ID" value="scaffold_501053.1"/>
    <property type="gene ID" value="scaffold_501053.1"/>
</dbReference>
<name>D7LP98_ARALL</name>
<evidence type="ECO:0008006" key="4">
    <source>
        <dbReference type="Google" id="ProtNLM"/>
    </source>
</evidence>
<evidence type="ECO:0000256" key="1">
    <source>
        <dbReference type="SAM" id="SignalP"/>
    </source>
</evidence>
<protein>
    <recommendedName>
        <fullName evidence="4">Secreted protein</fullName>
    </recommendedName>
</protein>
<dbReference type="AlphaFoldDB" id="D7LP98"/>
<dbReference type="Proteomes" id="UP000008694">
    <property type="component" value="Unassembled WGS sequence"/>
</dbReference>
<keyword evidence="1" id="KW-0732">Signal</keyword>
<reference evidence="3" key="1">
    <citation type="journal article" date="2011" name="Nat. Genet.">
        <title>The Arabidopsis lyrata genome sequence and the basis of rapid genome size change.</title>
        <authorList>
            <person name="Hu T.T."/>
            <person name="Pattyn P."/>
            <person name="Bakker E.G."/>
            <person name="Cao J."/>
            <person name="Cheng J.-F."/>
            <person name="Clark R.M."/>
            <person name="Fahlgren N."/>
            <person name="Fawcett J.A."/>
            <person name="Grimwood J."/>
            <person name="Gundlach H."/>
            <person name="Haberer G."/>
            <person name="Hollister J.D."/>
            <person name="Ossowski S."/>
            <person name="Ottilar R.P."/>
            <person name="Salamov A.A."/>
            <person name="Schneeberger K."/>
            <person name="Spannagl M."/>
            <person name="Wang X."/>
            <person name="Yang L."/>
            <person name="Nasrallah M.E."/>
            <person name="Bergelson J."/>
            <person name="Carrington J.C."/>
            <person name="Gaut B.S."/>
            <person name="Schmutz J."/>
            <person name="Mayer K.F.X."/>
            <person name="Van de Peer Y."/>
            <person name="Grigoriev I.V."/>
            <person name="Nordborg M."/>
            <person name="Weigel D."/>
            <person name="Guo Y.-L."/>
        </authorList>
    </citation>
    <scope>NUCLEOTIDE SEQUENCE [LARGE SCALE GENOMIC DNA]</scope>
    <source>
        <strain evidence="3">cv. MN47</strain>
    </source>
</reference>
<organism evidence="3">
    <name type="scientific">Arabidopsis lyrata subsp. lyrata</name>
    <name type="common">Lyre-leaved rock-cress</name>
    <dbReference type="NCBI Taxonomy" id="81972"/>
    <lineage>
        <taxon>Eukaryota</taxon>
        <taxon>Viridiplantae</taxon>
        <taxon>Streptophyta</taxon>
        <taxon>Embryophyta</taxon>
        <taxon>Tracheophyta</taxon>
        <taxon>Spermatophyta</taxon>
        <taxon>Magnoliopsida</taxon>
        <taxon>eudicotyledons</taxon>
        <taxon>Gunneridae</taxon>
        <taxon>Pentapetalae</taxon>
        <taxon>rosids</taxon>
        <taxon>malvids</taxon>
        <taxon>Brassicales</taxon>
        <taxon>Brassicaceae</taxon>
        <taxon>Camelineae</taxon>
        <taxon>Arabidopsis</taxon>
    </lineage>
</organism>
<dbReference type="HOGENOM" id="CLU_2815875_0_0_1"/>
<gene>
    <name evidence="2" type="ORF">ARALYDRAFT_905349</name>
</gene>
<feature type="chain" id="PRO_5003102186" description="Secreted protein" evidence="1">
    <location>
        <begin position="31"/>
        <end position="67"/>
    </location>
</feature>
<keyword evidence="3" id="KW-1185">Reference proteome</keyword>
<sequence length="67" mass="7567">MKLQSFLASVLMIFFPTITLLLSISHPVSANRSNNAGFLQCLSFRFNDSNIVQKSYTHQTTLIYPLS</sequence>
<evidence type="ECO:0000313" key="3">
    <source>
        <dbReference type="Proteomes" id="UP000008694"/>
    </source>
</evidence>
<proteinExistence type="predicted"/>
<dbReference type="STRING" id="81972.D7LP98"/>
<accession>D7LP98</accession>
<feature type="signal peptide" evidence="1">
    <location>
        <begin position="1"/>
        <end position="30"/>
    </location>
</feature>
<dbReference type="EMBL" id="GL348717">
    <property type="protein sequence ID" value="EFH51827.1"/>
    <property type="molecule type" value="Genomic_DNA"/>
</dbReference>